<evidence type="ECO:0000256" key="1">
    <source>
        <dbReference type="ARBA" id="ARBA00022801"/>
    </source>
</evidence>
<protein>
    <recommendedName>
        <fullName evidence="3">Peptidase S9 prolyl oligopeptidase catalytic domain-containing protein</fullName>
    </recommendedName>
</protein>
<sequence>MVALGIADPERVGVFGQSYGGYSVMGLLAQTKRFRAGVAIAGISELVSMNGQFDPTARGYPDIEHEKSANTGIVGQFGLHAPPWADPAGYQHNSPLSFVNKVETPLLLLHGGFDIRGAPTQSELFFQGLTHAGGRPNWSAMAAKDTACTSRPPTCATSLNAWWPGSTASCNRPRRIACLVKVRDDPKIPRITRICAEVHSRSTNPIPVAYSRRAARSHGHPGSGPLSCRRSARRSIKSRKSGP</sequence>
<evidence type="ECO:0000256" key="2">
    <source>
        <dbReference type="SAM" id="MobiDB-lite"/>
    </source>
</evidence>
<dbReference type="InterPro" id="IPR001375">
    <property type="entry name" value="Peptidase_S9_cat"/>
</dbReference>
<organism evidence="4 5">
    <name type="scientific">Sphingomonas spermidinifaciens</name>
    <dbReference type="NCBI Taxonomy" id="1141889"/>
    <lineage>
        <taxon>Bacteria</taxon>
        <taxon>Pseudomonadati</taxon>
        <taxon>Pseudomonadota</taxon>
        <taxon>Alphaproteobacteria</taxon>
        <taxon>Sphingomonadales</taxon>
        <taxon>Sphingomonadaceae</taxon>
        <taxon>Sphingomonas</taxon>
    </lineage>
</organism>
<dbReference type="PANTHER" id="PTHR42776:SF27">
    <property type="entry name" value="DIPEPTIDYL PEPTIDASE FAMILY MEMBER 6"/>
    <property type="match status" value="1"/>
</dbReference>
<evidence type="ECO:0000313" key="5">
    <source>
        <dbReference type="Proteomes" id="UP000218366"/>
    </source>
</evidence>
<dbReference type="OrthoDB" id="7201746at2"/>
<dbReference type="Gene3D" id="3.40.50.1820">
    <property type="entry name" value="alpha/beta hydrolase"/>
    <property type="match status" value="1"/>
</dbReference>
<dbReference type="PANTHER" id="PTHR42776">
    <property type="entry name" value="SERINE PEPTIDASE S9 FAMILY MEMBER"/>
    <property type="match status" value="1"/>
</dbReference>
<feature type="domain" description="Peptidase S9 prolyl oligopeptidase catalytic" evidence="3">
    <location>
        <begin position="2"/>
        <end position="134"/>
    </location>
</feature>
<gene>
    <name evidence="4" type="ORF">COC42_08575</name>
</gene>
<reference evidence="4 5" key="1">
    <citation type="submission" date="2017-09" db="EMBL/GenBank/DDBJ databases">
        <title>Sphingomonas spermidinifaciens 9NM-10, whole genome shotgun sequence.</title>
        <authorList>
            <person name="Feng G."/>
            <person name="Zhu H."/>
        </authorList>
    </citation>
    <scope>NUCLEOTIDE SEQUENCE [LARGE SCALE GENOMIC DNA]</scope>
    <source>
        <strain evidence="4 5">9NM-10</strain>
    </source>
</reference>
<evidence type="ECO:0000259" key="3">
    <source>
        <dbReference type="Pfam" id="PF00326"/>
    </source>
</evidence>
<keyword evidence="5" id="KW-1185">Reference proteome</keyword>
<dbReference type="RefSeq" id="WP_096342713.1">
    <property type="nucleotide sequence ID" value="NZ_NWMW01000001.1"/>
</dbReference>
<dbReference type="Proteomes" id="UP000218366">
    <property type="component" value="Unassembled WGS sequence"/>
</dbReference>
<dbReference type="Pfam" id="PF00326">
    <property type="entry name" value="Peptidase_S9"/>
    <property type="match status" value="1"/>
</dbReference>
<comment type="caution">
    <text evidence="4">The sequence shown here is derived from an EMBL/GenBank/DDBJ whole genome shotgun (WGS) entry which is preliminary data.</text>
</comment>
<feature type="compositionally biased region" description="Basic residues" evidence="2">
    <location>
        <begin position="230"/>
        <end position="243"/>
    </location>
</feature>
<dbReference type="EMBL" id="NWMW01000001">
    <property type="protein sequence ID" value="PCD04319.1"/>
    <property type="molecule type" value="Genomic_DNA"/>
</dbReference>
<dbReference type="SUPFAM" id="SSF53474">
    <property type="entry name" value="alpha/beta-Hydrolases"/>
    <property type="match status" value="1"/>
</dbReference>
<keyword evidence="1" id="KW-0378">Hydrolase</keyword>
<dbReference type="GO" id="GO:0004252">
    <property type="term" value="F:serine-type endopeptidase activity"/>
    <property type="evidence" value="ECO:0007669"/>
    <property type="project" value="TreeGrafter"/>
</dbReference>
<evidence type="ECO:0000313" key="4">
    <source>
        <dbReference type="EMBL" id="PCD04319.1"/>
    </source>
</evidence>
<dbReference type="AlphaFoldDB" id="A0A2A4B960"/>
<dbReference type="GO" id="GO:0006508">
    <property type="term" value="P:proteolysis"/>
    <property type="evidence" value="ECO:0007669"/>
    <property type="project" value="InterPro"/>
</dbReference>
<feature type="region of interest" description="Disordered" evidence="2">
    <location>
        <begin position="213"/>
        <end position="243"/>
    </location>
</feature>
<accession>A0A2A4B960</accession>
<name>A0A2A4B960_9SPHN</name>
<dbReference type="InterPro" id="IPR029058">
    <property type="entry name" value="AB_hydrolase_fold"/>
</dbReference>
<proteinExistence type="predicted"/>